<dbReference type="Proteomes" id="UP000231292">
    <property type="component" value="Unassembled WGS sequence"/>
</dbReference>
<name>A0A2G9YKL1_9BACT</name>
<reference evidence="1 2" key="1">
    <citation type="submission" date="2017-09" db="EMBL/GenBank/DDBJ databases">
        <title>Depth-based differentiation of microbial function through sediment-hosted aquifers and enrichment of novel symbionts in the deep terrestrial subsurface.</title>
        <authorList>
            <person name="Probst A.J."/>
            <person name="Ladd B."/>
            <person name="Jarett J.K."/>
            <person name="Geller-Mcgrath D.E."/>
            <person name="Sieber C.M."/>
            <person name="Emerson J.B."/>
            <person name="Anantharaman K."/>
            <person name="Thomas B.C."/>
            <person name="Malmstrom R."/>
            <person name="Stieglmeier M."/>
            <person name="Klingl A."/>
            <person name="Woyke T."/>
            <person name="Ryan C.M."/>
            <person name="Banfield J.F."/>
        </authorList>
    </citation>
    <scope>NUCLEOTIDE SEQUENCE [LARGE SCALE GENOMIC DNA]</scope>
    <source>
        <strain evidence="1">CG23_combo_of_CG06-09_8_20_14_all_41_10</strain>
    </source>
</reference>
<organism evidence="1 2">
    <name type="scientific">Candidatus Sherwoodlollariibacterium unditelluris</name>
    <dbReference type="NCBI Taxonomy" id="1974757"/>
    <lineage>
        <taxon>Bacteria</taxon>
        <taxon>Pseudomonadati</taxon>
        <taxon>Candidatus Omnitrophota</taxon>
        <taxon>Candidatus Sherwoodlollariibacterium</taxon>
    </lineage>
</organism>
<protein>
    <submittedName>
        <fullName evidence="1">Uncharacterized protein</fullName>
    </submittedName>
</protein>
<sequence length="161" mass="18717">MRIITFLFVIVTLILSALVWNFTSDTRFLSGQAKNTAGRISAVKQQQDALLKYKSQTPLSLDKFYLEVFSDIKELSSYYRAVSEIKIIGAKDLVNTQEFFKESQYIGIRYVDVLCRVDLKNQPDTYLFDMFYKMLKSRPIEVLEVSLEKNILNLTMRLYGP</sequence>
<dbReference type="EMBL" id="PCRK01000021">
    <property type="protein sequence ID" value="PIP19778.1"/>
    <property type="molecule type" value="Genomic_DNA"/>
</dbReference>
<evidence type="ECO:0000313" key="2">
    <source>
        <dbReference type="Proteomes" id="UP000231292"/>
    </source>
</evidence>
<proteinExistence type="predicted"/>
<dbReference type="AlphaFoldDB" id="A0A2G9YKL1"/>
<accession>A0A2G9YKL1</accession>
<evidence type="ECO:0000313" key="1">
    <source>
        <dbReference type="EMBL" id="PIP19778.1"/>
    </source>
</evidence>
<comment type="caution">
    <text evidence="1">The sequence shown here is derived from an EMBL/GenBank/DDBJ whole genome shotgun (WGS) entry which is preliminary data.</text>
</comment>
<gene>
    <name evidence="1" type="ORF">COX41_01010</name>
</gene>